<evidence type="ECO:0000313" key="2">
    <source>
        <dbReference type="EMBL" id="CRH06158.1"/>
    </source>
</evidence>
<dbReference type="AlphaFoldDB" id="A0A1S7LHX5"/>
<feature type="domain" description="DUF6362" evidence="1">
    <location>
        <begin position="29"/>
        <end position="127"/>
    </location>
</feature>
<protein>
    <recommendedName>
        <fullName evidence="1">DUF6362 domain-containing protein</fullName>
    </recommendedName>
</protein>
<evidence type="ECO:0000259" key="1">
    <source>
        <dbReference type="Pfam" id="PF19889"/>
    </source>
</evidence>
<dbReference type="InterPro" id="IPR045942">
    <property type="entry name" value="DUF6362"/>
</dbReference>
<dbReference type="EMBL" id="LO017727">
    <property type="protein sequence ID" value="CRH06158.1"/>
    <property type="molecule type" value="Genomic_DNA"/>
</dbReference>
<name>A0A1S7LHX5_MAGMO</name>
<gene>
    <name evidence="2" type="ORF">MAGMO_1985</name>
</gene>
<sequence length="149" mass="17566">MREEDAMDRKWDVKMVAARLEEAAETMQRLPLTGLQPAAYSTSWPPILQEFYEAYGWNDVKVRLGPPTPDAIDRMDEVMEWLGWLEPDDVRLLWLRAERVRWKLIQQRFGKARSTLAAHWKAALYQIVGILNRERFCPDNFPPDTKHQI</sequence>
<reference evidence="2" key="1">
    <citation type="submission" date="2015-04" db="EMBL/GenBank/DDBJ databases">
        <authorList>
            <person name="Syromyatnikov M.Y."/>
            <person name="Popov V.N."/>
        </authorList>
    </citation>
    <scope>NUCLEOTIDE SEQUENCE</scope>
    <source>
        <strain evidence="2">MO-1</strain>
    </source>
</reference>
<organism evidence="2">
    <name type="scientific">Magnetococcus massalia (strain MO-1)</name>
    <dbReference type="NCBI Taxonomy" id="451514"/>
    <lineage>
        <taxon>Bacteria</taxon>
        <taxon>Pseudomonadati</taxon>
        <taxon>Pseudomonadota</taxon>
        <taxon>Magnetococcia</taxon>
        <taxon>Magnetococcales</taxon>
        <taxon>Magnetococcaceae</taxon>
        <taxon>Magnetococcus</taxon>
    </lineage>
</organism>
<proteinExistence type="predicted"/>
<dbReference type="Pfam" id="PF19889">
    <property type="entry name" value="DUF6362"/>
    <property type="match status" value="1"/>
</dbReference>
<accession>A0A1S7LHX5</accession>